<evidence type="ECO:0000256" key="6">
    <source>
        <dbReference type="ARBA" id="ARBA00022989"/>
    </source>
</evidence>
<evidence type="ECO:0000256" key="8">
    <source>
        <dbReference type="ARBA" id="ARBA00038436"/>
    </source>
</evidence>
<comment type="function">
    <text evidence="9">Part of the tripartite ATP-independent periplasmic (TRAP) transport system.</text>
</comment>
<dbReference type="GO" id="GO:0015740">
    <property type="term" value="P:C4-dicarboxylate transport"/>
    <property type="evidence" value="ECO:0007669"/>
    <property type="project" value="TreeGrafter"/>
</dbReference>
<evidence type="ECO:0000313" key="12">
    <source>
        <dbReference type="Proteomes" id="UP000324760"/>
    </source>
</evidence>
<dbReference type="EMBL" id="CP043869">
    <property type="protein sequence ID" value="QEQ97484.1"/>
    <property type="molecule type" value="Genomic_DNA"/>
</dbReference>
<feature type="transmembrane region" description="Helical" evidence="9">
    <location>
        <begin position="7"/>
        <end position="29"/>
    </location>
</feature>
<evidence type="ECO:0000313" key="11">
    <source>
        <dbReference type="EMBL" id="QEQ97484.1"/>
    </source>
</evidence>
<name>A0A5P1RCT4_9GAMM</name>
<reference evidence="11 12" key="1">
    <citation type="journal article" date="2019" name="Biochem. Eng. J.">
        <title>Metabolic engineering of the marine bacteria Neptunomonas concharum for the production of acetoin and meso-2,3-butanediol from acetate.</title>
        <authorList>
            <person name="Li W."/>
            <person name="Pu N."/>
            <person name="Liu C.-X."/>
            <person name="Yuan Q.-P."/>
            <person name="Li Z.-J."/>
        </authorList>
    </citation>
    <scope>NUCLEOTIDE SEQUENCE [LARGE SCALE GENOMIC DNA]</scope>
    <source>
        <strain evidence="11 12">JCM17730</strain>
    </source>
</reference>
<dbReference type="OrthoDB" id="6104548at2"/>
<dbReference type="PROSITE" id="PS51257">
    <property type="entry name" value="PROKAR_LIPOPROTEIN"/>
    <property type="match status" value="1"/>
</dbReference>
<feature type="domain" description="Tripartite ATP-independent periplasmic transporters DctQ component" evidence="10">
    <location>
        <begin position="18"/>
        <end position="147"/>
    </location>
</feature>
<comment type="subunit">
    <text evidence="9">The complex comprises the extracytoplasmic solute receptor protein and the two transmembrane proteins.</text>
</comment>
<dbReference type="Pfam" id="PF04290">
    <property type="entry name" value="DctQ"/>
    <property type="match status" value="1"/>
</dbReference>
<keyword evidence="2 9" id="KW-0813">Transport</keyword>
<evidence type="ECO:0000256" key="5">
    <source>
        <dbReference type="ARBA" id="ARBA00022692"/>
    </source>
</evidence>
<dbReference type="KEGG" id="ncu:F0U83_12575"/>
<dbReference type="PANTHER" id="PTHR35011:SF2">
    <property type="entry name" value="2,3-DIKETO-L-GULONATE TRAP TRANSPORTER SMALL PERMEASE PROTEIN YIAM"/>
    <property type="match status" value="1"/>
</dbReference>
<keyword evidence="5 9" id="KW-0812">Transmembrane</keyword>
<dbReference type="Proteomes" id="UP000324760">
    <property type="component" value="Chromosome"/>
</dbReference>
<protein>
    <recommendedName>
        <fullName evidence="9">TRAP transporter small permease protein</fullName>
    </recommendedName>
</protein>
<comment type="similarity">
    <text evidence="8 9">Belongs to the TRAP transporter small permease family.</text>
</comment>
<dbReference type="RefSeq" id="WP_138986876.1">
    <property type="nucleotide sequence ID" value="NZ_CP043869.1"/>
</dbReference>
<feature type="transmembrane region" description="Helical" evidence="9">
    <location>
        <begin position="41"/>
        <end position="58"/>
    </location>
</feature>
<dbReference type="InterPro" id="IPR055348">
    <property type="entry name" value="DctQ"/>
</dbReference>
<dbReference type="GO" id="GO:0022857">
    <property type="term" value="F:transmembrane transporter activity"/>
    <property type="evidence" value="ECO:0007669"/>
    <property type="project" value="UniProtKB-UniRule"/>
</dbReference>
<evidence type="ECO:0000256" key="4">
    <source>
        <dbReference type="ARBA" id="ARBA00022519"/>
    </source>
</evidence>
<evidence type="ECO:0000259" key="10">
    <source>
        <dbReference type="Pfam" id="PF04290"/>
    </source>
</evidence>
<evidence type="ECO:0000256" key="2">
    <source>
        <dbReference type="ARBA" id="ARBA00022448"/>
    </source>
</evidence>
<sequence>MEQLFRYVLTALISTVAACQFIQVITRYVFETPIMGLEEAALIPTIWLYILGSVNASREDTQIRANVLEIFLKTPKAKLILHTLSEAISIVISIWLTWWAWKYFSYALRVWKESPTLYIPTFVYESALFIGLLLMTLFTLWHLYRHLQYLFGFKAIPEDLFGDPEIASTPELDEMQLLADRNKGQAS</sequence>
<accession>A0A5P1RCT4</accession>
<keyword evidence="4 9" id="KW-0997">Cell inner membrane</keyword>
<evidence type="ECO:0000256" key="3">
    <source>
        <dbReference type="ARBA" id="ARBA00022475"/>
    </source>
</evidence>
<keyword evidence="12" id="KW-1185">Reference proteome</keyword>
<keyword evidence="3" id="KW-1003">Cell membrane</keyword>
<evidence type="ECO:0000256" key="9">
    <source>
        <dbReference type="RuleBase" id="RU369079"/>
    </source>
</evidence>
<keyword evidence="6 9" id="KW-1133">Transmembrane helix</keyword>
<dbReference type="PANTHER" id="PTHR35011">
    <property type="entry name" value="2,3-DIKETO-L-GULONATE TRAP TRANSPORTER SMALL PERMEASE PROTEIN YIAM"/>
    <property type="match status" value="1"/>
</dbReference>
<dbReference type="GO" id="GO:0005886">
    <property type="term" value="C:plasma membrane"/>
    <property type="evidence" value="ECO:0007669"/>
    <property type="project" value="UniProtKB-SubCell"/>
</dbReference>
<dbReference type="InterPro" id="IPR007387">
    <property type="entry name" value="TRAP_DctQ"/>
</dbReference>
<organism evidence="11 12">
    <name type="scientific">Neptunomonas concharum</name>
    <dbReference type="NCBI Taxonomy" id="1031538"/>
    <lineage>
        <taxon>Bacteria</taxon>
        <taxon>Pseudomonadati</taxon>
        <taxon>Pseudomonadota</taxon>
        <taxon>Gammaproteobacteria</taxon>
        <taxon>Oceanospirillales</taxon>
        <taxon>Oceanospirillaceae</taxon>
        <taxon>Neptunomonas</taxon>
    </lineage>
</organism>
<gene>
    <name evidence="11" type="ORF">F0U83_12575</name>
</gene>
<comment type="subcellular location">
    <subcellularLocation>
        <location evidence="1 9">Cell inner membrane</location>
        <topology evidence="1 9">Multi-pass membrane protein</topology>
    </subcellularLocation>
</comment>
<dbReference type="AlphaFoldDB" id="A0A5P1RCT4"/>
<evidence type="ECO:0000256" key="7">
    <source>
        <dbReference type="ARBA" id="ARBA00023136"/>
    </source>
</evidence>
<evidence type="ECO:0000256" key="1">
    <source>
        <dbReference type="ARBA" id="ARBA00004429"/>
    </source>
</evidence>
<proteinExistence type="inferred from homology"/>
<feature type="transmembrane region" description="Helical" evidence="9">
    <location>
        <begin position="79"/>
        <end position="101"/>
    </location>
</feature>
<keyword evidence="7 9" id="KW-0472">Membrane</keyword>
<feature type="transmembrane region" description="Helical" evidence="9">
    <location>
        <begin position="121"/>
        <end position="144"/>
    </location>
</feature>